<dbReference type="Pfam" id="PF01302">
    <property type="entry name" value="CAP_GLY"/>
    <property type="match status" value="2"/>
</dbReference>
<feature type="region of interest" description="Disordered" evidence="2">
    <location>
        <begin position="254"/>
        <end position="285"/>
    </location>
</feature>
<comment type="caution">
    <text evidence="5">The sequence shown here is derived from an EMBL/GenBank/DDBJ whole genome shotgun (WGS) entry which is preliminary data.</text>
</comment>
<evidence type="ECO:0000259" key="4">
    <source>
        <dbReference type="PROSITE" id="PS50245"/>
    </source>
</evidence>
<keyword evidence="3" id="KW-1133">Transmembrane helix</keyword>
<feature type="non-terminal residue" evidence="5">
    <location>
        <position position="1"/>
    </location>
</feature>
<evidence type="ECO:0000256" key="3">
    <source>
        <dbReference type="SAM" id="Phobius"/>
    </source>
</evidence>
<name>X6NWH5_RETFI</name>
<feature type="domain" description="CAP-Gly" evidence="4">
    <location>
        <begin position="339"/>
        <end position="371"/>
    </location>
</feature>
<sequence>VSSNTLGKCILRKMRNMEYKYFEAKFGYGTFVTKAMIAKRLESAKQDMRPVIFKTKKWLKKIDKILSMFETNDTIIMIIIIIIIIIIINKNNVNEGTGIVRYIGQTNMVNAILVGLELTETIENGSDGKFGGKSWTWIFARITDVTTIVKTREEIEKENEKQPETIPDDLEIEAPLQYQQKVNVGDRVTLTDNRMGVVRYVGNTDFAADEMYGIELDGKLSNGHDGAQGNTRYFTTEAGRGVFARRASIISIDSLKPPQADQNSVLPEDVDPLSQWNDQQLNENDKMETIGEEDEDEDEEEPENVHPEVDSYVTLDNGHNGMVRYIGVTDFSKEEEVFGIELDQWDAAANDGSKNGKRYFSCKNGRGMFVKRSNIIKVLKIPKNLRHLDLKELLNDERDVRTGKKLGLQERLKMLEEKEKEVKKEQELEKMIENLQVGDRVELDRGRTGVIFIF</sequence>
<evidence type="ECO:0000313" key="6">
    <source>
        <dbReference type="Proteomes" id="UP000023152"/>
    </source>
</evidence>
<feature type="transmembrane region" description="Helical" evidence="3">
    <location>
        <begin position="65"/>
        <end position="88"/>
    </location>
</feature>
<protein>
    <submittedName>
        <fullName evidence="5">Restin-like protein</fullName>
    </submittedName>
</protein>
<dbReference type="InterPro" id="IPR036859">
    <property type="entry name" value="CAP-Gly_dom_sf"/>
</dbReference>
<dbReference type="AlphaFoldDB" id="X6NWH5"/>
<dbReference type="InterPro" id="IPR000938">
    <property type="entry name" value="CAP-Gly_domain"/>
</dbReference>
<keyword evidence="1" id="KW-0175">Coiled coil</keyword>
<dbReference type="Gene3D" id="2.30.30.190">
    <property type="entry name" value="CAP Gly-rich-like domain"/>
    <property type="match status" value="3"/>
</dbReference>
<organism evidence="5 6">
    <name type="scientific">Reticulomyxa filosa</name>
    <dbReference type="NCBI Taxonomy" id="46433"/>
    <lineage>
        <taxon>Eukaryota</taxon>
        <taxon>Sar</taxon>
        <taxon>Rhizaria</taxon>
        <taxon>Retaria</taxon>
        <taxon>Foraminifera</taxon>
        <taxon>Monothalamids</taxon>
        <taxon>Reticulomyxidae</taxon>
        <taxon>Reticulomyxa</taxon>
    </lineage>
</organism>
<dbReference type="SMART" id="SM01052">
    <property type="entry name" value="CAP_GLY"/>
    <property type="match status" value="2"/>
</dbReference>
<dbReference type="PANTHER" id="PTHR18916">
    <property type="entry name" value="DYNACTIN 1-RELATED MICROTUBULE-BINDING"/>
    <property type="match status" value="1"/>
</dbReference>
<proteinExistence type="predicted"/>
<keyword evidence="6" id="KW-1185">Reference proteome</keyword>
<dbReference type="Proteomes" id="UP000023152">
    <property type="component" value="Unassembled WGS sequence"/>
</dbReference>
<dbReference type="SUPFAM" id="SSF74924">
    <property type="entry name" value="Cap-Gly domain"/>
    <property type="match status" value="3"/>
</dbReference>
<dbReference type="EMBL" id="ASPP01005602">
    <property type="protein sequence ID" value="ETO30233.1"/>
    <property type="molecule type" value="Genomic_DNA"/>
</dbReference>
<accession>X6NWH5</accession>
<feature type="coiled-coil region" evidence="1">
    <location>
        <begin position="405"/>
        <end position="435"/>
    </location>
</feature>
<keyword evidence="3" id="KW-0812">Transmembrane</keyword>
<keyword evidence="3" id="KW-0472">Membrane</keyword>
<feature type="domain" description="CAP-Gly" evidence="4">
    <location>
        <begin position="202"/>
        <end position="245"/>
    </location>
</feature>
<dbReference type="PROSITE" id="PS50245">
    <property type="entry name" value="CAP_GLY_2"/>
    <property type="match status" value="2"/>
</dbReference>
<gene>
    <name evidence="5" type="ORF">RFI_06884</name>
</gene>
<evidence type="ECO:0000256" key="2">
    <source>
        <dbReference type="SAM" id="MobiDB-lite"/>
    </source>
</evidence>
<reference evidence="5 6" key="1">
    <citation type="journal article" date="2013" name="Curr. Biol.">
        <title>The Genome of the Foraminiferan Reticulomyxa filosa.</title>
        <authorList>
            <person name="Glockner G."/>
            <person name="Hulsmann N."/>
            <person name="Schleicher M."/>
            <person name="Noegel A.A."/>
            <person name="Eichinger L."/>
            <person name="Gallinger C."/>
            <person name="Pawlowski J."/>
            <person name="Sierra R."/>
            <person name="Euteneuer U."/>
            <person name="Pillet L."/>
            <person name="Moustafa A."/>
            <person name="Platzer M."/>
            <person name="Groth M."/>
            <person name="Szafranski K."/>
            <person name="Schliwa M."/>
        </authorList>
    </citation>
    <scope>NUCLEOTIDE SEQUENCE [LARGE SCALE GENOMIC DNA]</scope>
</reference>
<evidence type="ECO:0000313" key="5">
    <source>
        <dbReference type="EMBL" id="ETO30233.1"/>
    </source>
</evidence>
<evidence type="ECO:0000256" key="1">
    <source>
        <dbReference type="SAM" id="Coils"/>
    </source>
</evidence>
<dbReference type="OrthoDB" id="2130750at2759"/>